<dbReference type="EMBL" id="QORE01001080">
    <property type="protein sequence ID" value="RCI72121.1"/>
    <property type="molecule type" value="Genomic_DNA"/>
</dbReference>
<reference evidence="1 2" key="1">
    <citation type="submission" date="2018-07" db="EMBL/GenBank/DDBJ databases">
        <title>Mechanisms of high-level aminoglycoside resistance among Gram-negative pathogens in Brazil.</title>
        <authorList>
            <person name="Ballaben A.S."/>
            <person name="Darini A.L.C."/>
            <person name="Doi Y."/>
        </authorList>
    </citation>
    <scope>NUCLEOTIDE SEQUENCE [LARGE SCALE GENOMIC DNA]</scope>
    <source>
        <strain evidence="1 2">B2-305</strain>
    </source>
</reference>
<accession>A0A367M4L4</accession>
<comment type="caution">
    <text evidence="1">The sequence shown here is derived from an EMBL/GenBank/DDBJ whole genome shotgun (WGS) entry which is preliminary data.</text>
</comment>
<name>A0A367M4L4_PSEAI</name>
<organism evidence="1 2">
    <name type="scientific">Pseudomonas aeruginosa</name>
    <dbReference type="NCBI Taxonomy" id="287"/>
    <lineage>
        <taxon>Bacteria</taxon>
        <taxon>Pseudomonadati</taxon>
        <taxon>Pseudomonadota</taxon>
        <taxon>Gammaproteobacteria</taxon>
        <taxon>Pseudomonadales</taxon>
        <taxon>Pseudomonadaceae</taxon>
        <taxon>Pseudomonas</taxon>
    </lineage>
</organism>
<dbReference type="Proteomes" id="UP000253594">
    <property type="component" value="Unassembled WGS sequence"/>
</dbReference>
<evidence type="ECO:0000313" key="2">
    <source>
        <dbReference type="Proteomes" id="UP000253594"/>
    </source>
</evidence>
<proteinExistence type="predicted"/>
<gene>
    <name evidence="1" type="ORF">DT376_25460</name>
</gene>
<protein>
    <submittedName>
        <fullName evidence="1">Uncharacterized protein</fullName>
    </submittedName>
</protein>
<sequence>MALITNTNRITPIGLPSGAVIPPGASVDVPEWDDIKDRKNLAFYVVTGVLVVEGGVQSDGQGGEEAYRQQLFAELKALGVNAGANSKTETLVSKLAEVKAKATLPADEAAQKQALIEQLAALGVPAGPDASLEELQKALADKQAEQQ</sequence>
<dbReference type="AlphaFoldDB" id="A0A367M4L4"/>
<evidence type="ECO:0000313" key="1">
    <source>
        <dbReference type="EMBL" id="RCI72121.1"/>
    </source>
</evidence>
<dbReference type="RefSeq" id="WP_009314076.1">
    <property type="nucleotide sequence ID" value="NZ_BSAO01000010.1"/>
</dbReference>